<gene>
    <name evidence="1" type="ORF">CISG_02548</name>
</gene>
<evidence type="ECO:0000313" key="2">
    <source>
        <dbReference type="Proteomes" id="UP000054559"/>
    </source>
</evidence>
<organism evidence="1 2">
    <name type="scientific">Coccidioides immitis RMSCC 3703</name>
    <dbReference type="NCBI Taxonomy" id="454286"/>
    <lineage>
        <taxon>Eukaryota</taxon>
        <taxon>Fungi</taxon>
        <taxon>Dikarya</taxon>
        <taxon>Ascomycota</taxon>
        <taxon>Pezizomycotina</taxon>
        <taxon>Eurotiomycetes</taxon>
        <taxon>Eurotiomycetidae</taxon>
        <taxon>Onygenales</taxon>
        <taxon>Onygenaceae</taxon>
        <taxon>Coccidioides</taxon>
    </lineage>
</organism>
<dbReference type="Proteomes" id="UP000054559">
    <property type="component" value="Unassembled WGS sequence"/>
</dbReference>
<dbReference type="EMBL" id="DS268125">
    <property type="protein sequence ID" value="KMU81171.1"/>
    <property type="molecule type" value="Genomic_DNA"/>
</dbReference>
<proteinExistence type="predicted"/>
<evidence type="ECO:0000313" key="1">
    <source>
        <dbReference type="EMBL" id="KMU81171.1"/>
    </source>
</evidence>
<name>A0A0J8R8G8_COCIT</name>
<accession>A0A0J8R8G8</accession>
<sequence>MADGDLVEPLLETPCQAVQRIHTADVCVDTAGESLLLDWWNSQPKLQACCSAISQNFTASTRTRREIKVGLFPQAFDFKLNSPKNHLKPYLKATPDDSYTIYPT</sequence>
<reference evidence="2" key="1">
    <citation type="journal article" date="2010" name="Genome Res.">
        <title>Population genomic sequencing of Coccidioides fungi reveals recent hybridization and transposon control.</title>
        <authorList>
            <person name="Neafsey D.E."/>
            <person name="Barker B.M."/>
            <person name="Sharpton T.J."/>
            <person name="Stajich J.E."/>
            <person name="Park D.J."/>
            <person name="Whiston E."/>
            <person name="Hung C.-Y."/>
            <person name="McMahan C."/>
            <person name="White J."/>
            <person name="Sykes S."/>
            <person name="Heiman D."/>
            <person name="Young S."/>
            <person name="Zeng Q."/>
            <person name="Abouelleil A."/>
            <person name="Aftuck L."/>
            <person name="Bessette D."/>
            <person name="Brown A."/>
            <person name="FitzGerald M."/>
            <person name="Lui A."/>
            <person name="Macdonald J.P."/>
            <person name="Priest M."/>
            <person name="Orbach M.J."/>
            <person name="Galgiani J.N."/>
            <person name="Kirkland T.N."/>
            <person name="Cole G.T."/>
            <person name="Birren B.W."/>
            <person name="Henn M.R."/>
            <person name="Taylor J.W."/>
            <person name="Rounsley S.D."/>
        </authorList>
    </citation>
    <scope>NUCLEOTIDE SEQUENCE [LARGE SCALE GENOMIC DNA]</scope>
    <source>
        <strain evidence="2">RMSCC 3703</strain>
    </source>
</reference>
<protein>
    <submittedName>
        <fullName evidence="1">Uncharacterized protein</fullName>
    </submittedName>
</protein>
<dbReference type="AlphaFoldDB" id="A0A0J8R8G8"/>